<keyword evidence="2" id="KW-0560">Oxidoreductase</keyword>
<dbReference type="PANTHER" id="PTHR11496:SF102">
    <property type="entry name" value="ALCOHOL DEHYDROGENASE 4"/>
    <property type="match status" value="1"/>
</dbReference>
<name>A0A9Q4KUB5_9EURY</name>
<evidence type="ECO:0000256" key="2">
    <source>
        <dbReference type="ARBA" id="ARBA00023002"/>
    </source>
</evidence>
<dbReference type="SUPFAM" id="SSF56796">
    <property type="entry name" value="Dehydroquinate synthase-like"/>
    <property type="match status" value="1"/>
</dbReference>
<dbReference type="Pfam" id="PF00465">
    <property type="entry name" value="Fe-ADH"/>
    <property type="match status" value="1"/>
</dbReference>
<evidence type="ECO:0000256" key="3">
    <source>
        <dbReference type="ARBA" id="ARBA00023027"/>
    </source>
</evidence>
<dbReference type="GO" id="GO:0004022">
    <property type="term" value="F:alcohol dehydrogenase (NAD+) activity"/>
    <property type="evidence" value="ECO:0007669"/>
    <property type="project" value="TreeGrafter"/>
</dbReference>
<dbReference type="FunFam" id="1.20.1090.10:FF:000001">
    <property type="entry name" value="Aldehyde-alcohol dehydrogenase"/>
    <property type="match status" value="1"/>
</dbReference>
<evidence type="ECO:0000313" key="7">
    <source>
        <dbReference type="Proteomes" id="UP001143747"/>
    </source>
</evidence>
<dbReference type="PANTHER" id="PTHR11496">
    <property type="entry name" value="ALCOHOL DEHYDROGENASE"/>
    <property type="match status" value="1"/>
</dbReference>
<dbReference type="EMBL" id="JAKELO010000002">
    <property type="protein sequence ID" value="MDE4908804.1"/>
    <property type="molecule type" value="Genomic_DNA"/>
</dbReference>
<gene>
    <name evidence="6" type="ORF">L0665_09315</name>
</gene>
<reference evidence="6" key="1">
    <citation type="submission" date="2022-01" db="EMBL/GenBank/DDBJ databases">
        <title>Draft genome of Methanogenium marinum DSM 15558.</title>
        <authorList>
            <person name="Chen S.-C."/>
            <person name="You Y.-T."/>
        </authorList>
    </citation>
    <scope>NUCLEOTIDE SEQUENCE</scope>
    <source>
        <strain evidence="6">DSM 15558</strain>
    </source>
</reference>
<keyword evidence="7" id="KW-1185">Reference proteome</keyword>
<dbReference type="Gene3D" id="3.40.50.1970">
    <property type="match status" value="1"/>
</dbReference>
<dbReference type="GO" id="GO:0046872">
    <property type="term" value="F:metal ion binding"/>
    <property type="evidence" value="ECO:0007669"/>
    <property type="project" value="InterPro"/>
</dbReference>
<dbReference type="PROSITE" id="PS00913">
    <property type="entry name" value="ADH_IRON_1"/>
    <property type="match status" value="1"/>
</dbReference>
<proteinExistence type="inferred from homology"/>
<accession>A0A9Q4KUB5</accession>
<dbReference type="FunFam" id="3.40.50.1970:FF:000003">
    <property type="entry name" value="Alcohol dehydrogenase, iron-containing"/>
    <property type="match status" value="1"/>
</dbReference>
<dbReference type="PROSITE" id="PS00060">
    <property type="entry name" value="ADH_IRON_2"/>
    <property type="match status" value="1"/>
</dbReference>
<sequence length="365" mass="37690">MKEIGNQAKAMGGTKALVVCGVSKHGEALGKDVAALLNGSGVASAIFAGAEPNPTDTSVHAGAKMYASESCDMVVAVGGGSPMDCAKGIGIVAANGGNIRDYEGGGHDLKPLPLLITVNTTAGTASEMTSFAVITDTSRHIKMALVDWRLTPDVAINDPELMVSMPPGLTAATGMDALTHSVEAFVSTIATPVTDAAALKSIELIKGYLPKAVSDGKNMEAREMMAYAEYLAGIAFNNASLGYVHAMAHQLGGFYNLPHGVCNAILLPYVQTFNKEAVPGRFVLIAKAMGVDVSKMSTDEAAAAAIDEIKALAAEVGIPSGLGEIGAKEEDLKMLAENAMKDICGMTNPREADLAEIIAIYKSAM</sequence>
<protein>
    <submittedName>
        <fullName evidence="6">Iron-containing alcohol dehydrogenase</fullName>
    </submittedName>
</protein>
<dbReference type="Pfam" id="PF25137">
    <property type="entry name" value="ADH_Fe_C"/>
    <property type="match status" value="1"/>
</dbReference>
<dbReference type="InterPro" id="IPR018211">
    <property type="entry name" value="ADH_Fe_CS"/>
</dbReference>
<dbReference type="InterPro" id="IPR056798">
    <property type="entry name" value="ADH_Fe_C"/>
</dbReference>
<dbReference type="InterPro" id="IPR001670">
    <property type="entry name" value="ADH_Fe/GldA"/>
</dbReference>
<evidence type="ECO:0000256" key="1">
    <source>
        <dbReference type="ARBA" id="ARBA00007358"/>
    </source>
</evidence>
<evidence type="ECO:0000259" key="4">
    <source>
        <dbReference type="Pfam" id="PF00465"/>
    </source>
</evidence>
<dbReference type="InterPro" id="IPR039697">
    <property type="entry name" value="Alcohol_dehydrogenase_Fe"/>
</dbReference>
<evidence type="ECO:0000313" key="6">
    <source>
        <dbReference type="EMBL" id="MDE4908804.1"/>
    </source>
</evidence>
<comment type="similarity">
    <text evidence="1">Belongs to the iron-containing alcohol dehydrogenase family.</text>
</comment>
<dbReference type="CDD" id="cd08188">
    <property type="entry name" value="PDDH"/>
    <property type="match status" value="1"/>
</dbReference>
<dbReference type="Proteomes" id="UP001143747">
    <property type="component" value="Unassembled WGS sequence"/>
</dbReference>
<comment type="caution">
    <text evidence="6">The sequence shown here is derived from an EMBL/GenBank/DDBJ whole genome shotgun (WGS) entry which is preliminary data.</text>
</comment>
<feature type="domain" description="Fe-containing alcohol dehydrogenase-like C-terminal" evidence="5">
    <location>
        <begin position="170"/>
        <end position="365"/>
    </location>
</feature>
<feature type="domain" description="Alcohol dehydrogenase iron-type/glycerol dehydrogenase GldA" evidence="4">
    <location>
        <begin position="2"/>
        <end position="159"/>
    </location>
</feature>
<dbReference type="AlphaFoldDB" id="A0A9Q4KUB5"/>
<organism evidence="6 7">
    <name type="scientific">Methanogenium marinum</name>
    <dbReference type="NCBI Taxonomy" id="348610"/>
    <lineage>
        <taxon>Archaea</taxon>
        <taxon>Methanobacteriati</taxon>
        <taxon>Methanobacteriota</taxon>
        <taxon>Stenosarchaea group</taxon>
        <taxon>Methanomicrobia</taxon>
        <taxon>Methanomicrobiales</taxon>
        <taxon>Methanomicrobiaceae</taxon>
        <taxon>Methanogenium</taxon>
    </lineage>
</organism>
<evidence type="ECO:0000259" key="5">
    <source>
        <dbReference type="Pfam" id="PF25137"/>
    </source>
</evidence>
<dbReference type="Gene3D" id="1.20.1090.10">
    <property type="entry name" value="Dehydroquinate synthase-like - alpha domain"/>
    <property type="match status" value="1"/>
</dbReference>
<keyword evidence="3" id="KW-0520">NAD</keyword>